<gene>
    <name evidence="1" type="ORF">HELGO_WM7383</name>
</gene>
<proteinExistence type="predicted"/>
<dbReference type="PROSITE" id="PS51257">
    <property type="entry name" value="PROKAR_LIPOPROTEIN"/>
    <property type="match status" value="1"/>
</dbReference>
<name>A0A6S6UCX2_9BACT</name>
<dbReference type="EMBL" id="CACVAU010000084">
    <property type="protein sequence ID" value="CAA6825576.1"/>
    <property type="molecule type" value="Genomic_DNA"/>
</dbReference>
<evidence type="ECO:0008006" key="2">
    <source>
        <dbReference type="Google" id="ProtNLM"/>
    </source>
</evidence>
<reference evidence="1" key="1">
    <citation type="submission" date="2020-01" db="EMBL/GenBank/DDBJ databases">
        <authorList>
            <person name="Meier V. D."/>
            <person name="Meier V D."/>
        </authorList>
    </citation>
    <scope>NUCLEOTIDE SEQUENCE</scope>
    <source>
        <strain evidence="1">HLG_WM_MAG_05</strain>
    </source>
</reference>
<dbReference type="AlphaFoldDB" id="A0A6S6UCX2"/>
<accession>A0A6S6UCX2</accession>
<sequence>MNKKINTSWILVPLSFILIGCGDTSNTSSIDLSTYLETDNMSKNYQKIETKKGEIVTDNTFPTTSIVSNNRVERNFPNNVQVVINIGENTIIKNDISSEGNTSTSFKRLVNVGDTLNYYDVNLTKALEENEQTIGTQNLKGHKTCVLESKLNGFTHETHTYTGDIVRVKCTLDVKVTTTVKDEFLATSNYSNGTVDMVDSFYMHSKKSEGLIAFIDDDCLINNNISIPNDNQACTAQNKNTEYMYYIEN</sequence>
<protein>
    <recommendedName>
        <fullName evidence="2">Lipoprotein</fullName>
    </recommendedName>
</protein>
<organism evidence="1">
    <name type="scientific">uncultured Sulfurovum sp</name>
    <dbReference type="NCBI Taxonomy" id="269237"/>
    <lineage>
        <taxon>Bacteria</taxon>
        <taxon>Pseudomonadati</taxon>
        <taxon>Campylobacterota</taxon>
        <taxon>Epsilonproteobacteria</taxon>
        <taxon>Campylobacterales</taxon>
        <taxon>Sulfurovaceae</taxon>
        <taxon>Sulfurovum</taxon>
        <taxon>environmental samples</taxon>
    </lineage>
</organism>
<evidence type="ECO:0000313" key="1">
    <source>
        <dbReference type="EMBL" id="CAA6825576.1"/>
    </source>
</evidence>